<comment type="caution">
    <text evidence="1">The sequence shown here is derived from an EMBL/GenBank/DDBJ whole genome shotgun (WGS) entry which is preliminary data.</text>
</comment>
<reference evidence="1 2" key="1">
    <citation type="submission" date="2024-09" db="EMBL/GenBank/DDBJ databases">
        <authorList>
            <person name="Sun Q."/>
            <person name="Mori K."/>
        </authorList>
    </citation>
    <scope>NUCLEOTIDE SEQUENCE [LARGE SCALE GENOMIC DNA]</scope>
    <source>
        <strain evidence="1 2">JCM 3143</strain>
    </source>
</reference>
<dbReference type="EMBL" id="JBHMBW010000103">
    <property type="protein sequence ID" value="MFB9630888.1"/>
    <property type="molecule type" value="Genomic_DNA"/>
</dbReference>
<sequence>MPDFLAATYALRPRNDFARSALPGSPVEAVRRRKTWTFRLPFAGVLIRRTVEPVN</sequence>
<evidence type="ECO:0000313" key="2">
    <source>
        <dbReference type="Proteomes" id="UP001589532"/>
    </source>
</evidence>
<keyword evidence="2" id="KW-1185">Reference proteome</keyword>
<gene>
    <name evidence="1" type="ORF">ACFFSA_48135</name>
</gene>
<organism evidence="1 2">
    <name type="scientific">Nonomuraea helvata</name>
    <dbReference type="NCBI Taxonomy" id="37484"/>
    <lineage>
        <taxon>Bacteria</taxon>
        <taxon>Bacillati</taxon>
        <taxon>Actinomycetota</taxon>
        <taxon>Actinomycetes</taxon>
        <taxon>Streptosporangiales</taxon>
        <taxon>Streptosporangiaceae</taxon>
        <taxon>Nonomuraea</taxon>
    </lineage>
</organism>
<dbReference type="RefSeq" id="WP_344984521.1">
    <property type="nucleotide sequence ID" value="NZ_BAAAXV010000001.1"/>
</dbReference>
<evidence type="ECO:0000313" key="1">
    <source>
        <dbReference type="EMBL" id="MFB9630888.1"/>
    </source>
</evidence>
<proteinExistence type="predicted"/>
<protein>
    <submittedName>
        <fullName evidence="1">Uncharacterized protein</fullName>
    </submittedName>
</protein>
<name>A0ABV5SJC0_9ACTN</name>
<dbReference type="Proteomes" id="UP001589532">
    <property type="component" value="Unassembled WGS sequence"/>
</dbReference>
<accession>A0ABV5SJC0</accession>